<keyword evidence="4" id="KW-0281">Fimbrium</keyword>
<dbReference type="PANTHER" id="PTHR33420">
    <property type="entry name" value="FIMBRIAL SUBUNIT ELFA-RELATED"/>
    <property type="match status" value="1"/>
</dbReference>
<comment type="similarity">
    <text evidence="2">Belongs to the fimbrial protein family.</text>
</comment>
<comment type="subcellular location">
    <subcellularLocation>
        <location evidence="1">Fimbrium</location>
    </subcellularLocation>
</comment>
<accession>A0ABY9M2L4</accession>
<evidence type="ECO:0000256" key="1">
    <source>
        <dbReference type="ARBA" id="ARBA00004561"/>
    </source>
</evidence>
<dbReference type="InterPro" id="IPR008966">
    <property type="entry name" value="Adhesion_dom_sf"/>
</dbReference>
<keyword evidence="7" id="KW-1185">Reference proteome</keyword>
<keyword evidence="3 5" id="KW-0732">Signal</keyword>
<evidence type="ECO:0000256" key="2">
    <source>
        <dbReference type="ARBA" id="ARBA00006671"/>
    </source>
</evidence>
<sequence>MKKALTVAFIAVGFISSSAFAADGQINITGEVTAASCVINGGMYNKTVTLPSVSTISMPSYGSTAGDTAFTIPLNNCSPSTINAALMHFEAGSTINVSTGNLKNQAFGGSNVEVQLLDGNTFSVLNLNGGAGAQGLAPVAVSMGSADVNLVARYIASGGPAMAGPVSTYVTFSMAYN</sequence>
<proteinExistence type="inferred from homology"/>
<dbReference type="PANTHER" id="PTHR33420:SF3">
    <property type="entry name" value="FIMBRIAL SUBUNIT ELFA"/>
    <property type="match status" value="1"/>
</dbReference>
<evidence type="ECO:0000313" key="7">
    <source>
        <dbReference type="Proteomes" id="UP001234798"/>
    </source>
</evidence>
<dbReference type="EMBL" id="CP132976">
    <property type="protein sequence ID" value="WMD20809.1"/>
    <property type="molecule type" value="Genomic_DNA"/>
</dbReference>
<feature type="chain" id="PRO_5045308382" evidence="5">
    <location>
        <begin position="22"/>
        <end position="177"/>
    </location>
</feature>
<name>A0ABY9M2L4_9BURK</name>
<dbReference type="Proteomes" id="UP001234798">
    <property type="component" value="Chromosome"/>
</dbReference>
<protein>
    <submittedName>
        <fullName evidence="6">Fimbrial protein</fullName>
    </submittedName>
</protein>
<organism evidence="6 7">
    <name type="scientific">Achromobacter seleniivolatilans</name>
    <dbReference type="NCBI Taxonomy" id="3047478"/>
    <lineage>
        <taxon>Bacteria</taxon>
        <taxon>Pseudomonadati</taxon>
        <taxon>Pseudomonadota</taxon>
        <taxon>Betaproteobacteria</taxon>
        <taxon>Burkholderiales</taxon>
        <taxon>Alcaligenaceae</taxon>
        <taxon>Achromobacter</taxon>
    </lineage>
</organism>
<reference evidence="6 7" key="1">
    <citation type="submission" date="2023-08" db="EMBL/GenBank/DDBJ databases">
        <title>Achromobacter seleniivolatilans sp. nov., isolated from seleniferous soil.</title>
        <authorList>
            <person name="Zhang S."/>
            <person name="Li K."/>
            <person name="Peng J."/>
            <person name="Zhao Q."/>
            <person name="Wang H."/>
            <person name="Guo Y."/>
        </authorList>
    </citation>
    <scope>NUCLEOTIDE SEQUENCE [LARGE SCALE GENOMIC DNA]</scope>
    <source>
        <strain evidence="6 7">R39</strain>
    </source>
</reference>
<evidence type="ECO:0000256" key="3">
    <source>
        <dbReference type="ARBA" id="ARBA00022729"/>
    </source>
</evidence>
<gene>
    <name evidence="6" type="ORF">RAS12_00095</name>
</gene>
<dbReference type="InterPro" id="IPR039458">
    <property type="entry name" value="FimA-like"/>
</dbReference>
<dbReference type="Gene3D" id="2.60.40.1090">
    <property type="entry name" value="Fimbrial-type adhesion domain"/>
    <property type="match status" value="1"/>
</dbReference>
<dbReference type="Pfam" id="PF16970">
    <property type="entry name" value="FimA"/>
    <property type="match status" value="1"/>
</dbReference>
<evidence type="ECO:0000313" key="6">
    <source>
        <dbReference type="EMBL" id="WMD20809.1"/>
    </source>
</evidence>
<dbReference type="InterPro" id="IPR036937">
    <property type="entry name" value="Adhesion_dom_fimbrial_sf"/>
</dbReference>
<evidence type="ECO:0000256" key="4">
    <source>
        <dbReference type="ARBA" id="ARBA00023263"/>
    </source>
</evidence>
<feature type="signal peptide" evidence="5">
    <location>
        <begin position="1"/>
        <end position="21"/>
    </location>
</feature>
<evidence type="ECO:0000256" key="5">
    <source>
        <dbReference type="SAM" id="SignalP"/>
    </source>
</evidence>
<dbReference type="InterPro" id="IPR050263">
    <property type="entry name" value="Bact_Fimbrial_Adh_Pro"/>
</dbReference>
<dbReference type="SUPFAM" id="SSF49401">
    <property type="entry name" value="Bacterial adhesins"/>
    <property type="match status" value="1"/>
</dbReference>
<dbReference type="RefSeq" id="WP_306944262.1">
    <property type="nucleotide sequence ID" value="NZ_CP132976.1"/>
</dbReference>